<dbReference type="Proteomes" id="UP000265520">
    <property type="component" value="Unassembled WGS sequence"/>
</dbReference>
<reference evidence="1 2" key="1">
    <citation type="journal article" date="2018" name="Front. Plant Sci.">
        <title>Red Clover (Trifolium pratense) and Zigzag Clover (T. medium) - A Picture of Genomic Similarities and Differences.</title>
        <authorList>
            <person name="Dluhosova J."/>
            <person name="Istvanek J."/>
            <person name="Nedelnik J."/>
            <person name="Repkova J."/>
        </authorList>
    </citation>
    <scope>NUCLEOTIDE SEQUENCE [LARGE SCALE GENOMIC DNA]</scope>
    <source>
        <strain evidence="2">cv. 10/8</strain>
        <tissue evidence="1">Leaf</tissue>
    </source>
</reference>
<dbReference type="AlphaFoldDB" id="A0A392Q4A0"/>
<sequence>MHCNLTLASVPEALSYNPITIVKETGLKTCDISLKLLLYNGISFDIISIFSNSTNK</sequence>
<keyword evidence="2" id="KW-1185">Reference proteome</keyword>
<organism evidence="1 2">
    <name type="scientific">Trifolium medium</name>
    <dbReference type="NCBI Taxonomy" id="97028"/>
    <lineage>
        <taxon>Eukaryota</taxon>
        <taxon>Viridiplantae</taxon>
        <taxon>Streptophyta</taxon>
        <taxon>Embryophyta</taxon>
        <taxon>Tracheophyta</taxon>
        <taxon>Spermatophyta</taxon>
        <taxon>Magnoliopsida</taxon>
        <taxon>eudicotyledons</taxon>
        <taxon>Gunneridae</taxon>
        <taxon>Pentapetalae</taxon>
        <taxon>rosids</taxon>
        <taxon>fabids</taxon>
        <taxon>Fabales</taxon>
        <taxon>Fabaceae</taxon>
        <taxon>Papilionoideae</taxon>
        <taxon>50 kb inversion clade</taxon>
        <taxon>NPAAA clade</taxon>
        <taxon>Hologalegina</taxon>
        <taxon>IRL clade</taxon>
        <taxon>Trifolieae</taxon>
        <taxon>Trifolium</taxon>
    </lineage>
</organism>
<name>A0A392Q4A0_9FABA</name>
<protein>
    <submittedName>
        <fullName evidence="1">Uncharacterized protein</fullName>
    </submittedName>
</protein>
<proteinExistence type="predicted"/>
<dbReference type="EMBL" id="LXQA010110660">
    <property type="protein sequence ID" value="MCI18550.1"/>
    <property type="molecule type" value="Genomic_DNA"/>
</dbReference>
<comment type="caution">
    <text evidence="1">The sequence shown here is derived from an EMBL/GenBank/DDBJ whole genome shotgun (WGS) entry which is preliminary data.</text>
</comment>
<evidence type="ECO:0000313" key="2">
    <source>
        <dbReference type="Proteomes" id="UP000265520"/>
    </source>
</evidence>
<accession>A0A392Q4A0</accession>
<evidence type="ECO:0000313" key="1">
    <source>
        <dbReference type="EMBL" id="MCI18550.1"/>
    </source>
</evidence>